<comment type="caution">
    <text evidence="1">The sequence shown here is derived from an EMBL/GenBank/DDBJ whole genome shotgun (WGS) entry which is preliminary data.</text>
</comment>
<evidence type="ECO:0000313" key="2">
    <source>
        <dbReference type="Proteomes" id="UP000736672"/>
    </source>
</evidence>
<keyword evidence="2" id="KW-1185">Reference proteome</keyword>
<gene>
    <name evidence="1" type="ORF">B0J15DRAFT_485673</name>
</gene>
<sequence length="178" mass="19095">MDRSRSDKCLSANFMNGQVLAFSTFLFGLLETPISSLAIQPPHRRSDATDQQHHLRPPHFQPPLEPNPWHAVFPTSPVSGSFLSEKVQLISVPLNDQPLLDSVPDSVPRVSGPMATPVGGKRLGLLASSPGFGWHTYWFAHAITTRTNTPLAPPSLFCPTASTALAVTAGAAPVQPLS</sequence>
<accession>A0A9P9L011</accession>
<reference evidence="1" key="1">
    <citation type="journal article" date="2021" name="Nat. Commun.">
        <title>Genetic determinants of endophytism in the Arabidopsis root mycobiome.</title>
        <authorList>
            <person name="Mesny F."/>
            <person name="Miyauchi S."/>
            <person name="Thiergart T."/>
            <person name="Pickel B."/>
            <person name="Atanasova L."/>
            <person name="Karlsson M."/>
            <person name="Huettel B."/>
            <person name="Barry K.W."/>
            <person name="Haridas S."/>
            <person name="Chen C."/>
            <person name="Bauer D."/>
            <person name="Andreopoulos W."/>
            <person name="Pangilinan J."/>
            <person name="LaButti K."/>
            <person name="Riley R."/>
            <person name="Lipzen A."/>
            <person name="Clum A."/>
            <person name="Drula E."/>
            <person name="Henrissat B."/>
            <person name="Kohler A."/>
            <person name="Grigoriev I.V."/>
            <person name="Martin F.M."/>
            <person name="Hacquard S."/>
        </authorList>
    </citation>
    <scope>NUCLEOTIDE SEQUENCE</scope>
    <source>
        <strain evidence="1">FSSC 5 MPI-SDFR-AT-0091</strain>
    </source>
</reference>
<dbReference type="Proteomes" id="UP000736672">
    <property type="component" value="Unassembled WGS sequence"/>
</dbReference>
<proteinExistence type="predicted"/>
<name>A0A9P9L011_FUSSL</name>
<dbReference type="EMBL" id="JAGTJS010000004">
    <property type="protein sequence ID" value="KAH7271666.1"/>
    <property type="molecule type" value="Genomic_DNA"/>
</dbReference>
<organism evidence="1 2">
    <name type="scientific">Fusarium solani</name>
    <name type="common">Filamentous fungus</name>
    <dbReference type="NCBI Taxonomy" id="169388"/>
    <lineage>
        <taxon>Eukaryota</taxon>
        <taxon>Fungi</taxon>
        <taxon>Dikarya</taxon>
        <taxon>Ascomycota</taxon>
        <taxon>Pezizomycotina</taxon>
        <taxon>Sordariomycetes</taxon>
        <taxon>Hypocreomycetidae</taxon>
        <taxon>Hypocreales</taxon>
        <taxon>Nectriaceae</taxon>
        <taxon>Fusarium</taxon>
        <taxon>Fusarium solani species complex</taxon>
    </lineage>
</organism>
<evidence type="ECO:0000313" key="1">
    <source>
        <dbReference type="EMBL" id="KAH7271666.1"/>
    </source>
</evidence>
<protein>
    <submittedName>
        <fullName evidence="1">Uncharacterized protein</fullName>
    </submittedName>
</protein>
<dbReference type="AlphaFoldDB" id="A0A9P9L011"/>